<dbReference type="InterPro" id="IPR052747">
    <property type="entry name" value="TA_system_RelE_toxin"/>
</dbReference>
<dbReference type="KEGG" id="xfh:XFHB_13390"/>
<name>A0ABD7BXU2_XYLFS</name>
<dbReference type="Gene3D" id="3.30.2310.20">
    <property type="entry name" value="RelE-like"/>
    <property type="match status" value="1"/>
</dbReference>
<organism evidence="2 3">
    <name type="scientific">Xylella fastidiosa</name>
    <dbReference type="NCBI Taxonomy" id="2371"/>
    <lineage>
        <taxon>Bacteria</taxon>
        <taxon>Pseudomonadati</taxon>
        <taxon>Pseudomonadota</taxon>
        <taxon>Gammaproteobacteria</taxon>
        <taxon>Lysobacterales</taxon>
        <taxon>Lysobacteraceae</taxon>
        <taxon>Xylella</taxon>
    </lineage>
</organism>
<dbReference type="InterPro" id="IPR035093">
    <property type="entry name" value="RelE/ParE_toxin_dom_sf"/>
</dbReference>
<evidence type="ECO:0000313" key="2">
    <source>
        <dbReference type="EMBL" id="QPB72654.1"/>
    </source>
</evidence>
<proteinExistence type="predicted"/>
<dbReference type="PANTHER" id="PTHR38813">
    <property type="match status" value="1"/>
</dbReference>
<reference evidence="3" key="1">
    <citation type="submission" date="2014-11" db="EMBL/GenBank/DDBJ databases">
        <title>Xylella fastidiosa Hib4 Genome Sequencing.</title>
        <authorList>
            <person name="Pierry P.M."/>
            <person name="da Silva A.M."/>
        </authorList>
    </citation>
    <scope>NUCLEOTIDE SEQUENCE [LARGE SCALE GENOMIC DNA]</scope>
    <source>
        <strain evidence="3">Hib4</strain>
    </source>
</reference>
<keyword evidence="1" id="KW-1277">Toxin-antitoxin system</keyword>
<sequence length="84" mass="10048">MNEVIYSRKAAKQLRKLQPLDSKRVRSECNKLTNMPDCINVKVLINHKHQYRLRVGNFRVLFDFDVTARIVAIEEVKKRDERTY</sequence>
<dbReference type="SUPFAM" id="SSF143011">
    <property type="entry name" value="RelE-like"/>
    <property type="match status" value="1"/>
</dbReference>
<evidence type="ECO:0000313" key="3">
    <source>
        <dbReference type="Proteomes" id="UP000196980"/>
    </source>
</evidence>
<dbReference type="AlphaFoldDB" id="A0ABD7BXU2"/>
<dbReference type="RefSeq" id="WP_082355533.1">
    <property type="nucleotide sequence ID" value="NZ_CP009885.1"/>
</dbReference>
<dbReference type="InterPro" id="IPR007712">
    <property type="entry name" value="RelE/ParE_toxin"/>
</dbReference>
<accession>A0ABD7BXU2</accession>
<protein>
    <submittedName>
        <fullName evidence="2">Type II toxin-antitoxin system RelE/ParE family toxin</fullName>
    </submittedName>
</protein>
<dbReference type="Pfam" id="PF05016">
    <property type="entry name" value="ParE_toxin"/>
    <property type="match status" value="1"/>
</dbReference>
<dbReference type="EMBL" id="CP009885">
    <property type="protein sequence ID" value="QPB72654.1"/>
    <property type="molecule type" value="Genomic_DNA"/>
</dbReference>
<evidence type="ECO:0000256" key="1">
    <source>
        <dbReference type="ARBA" id="ARBA00022649"/>
    </source>
</evidence>
<gene>
    <name evidence="2" type="ORF">XFHB_13390</name>
</gene>
<dbReference type="PANTHER" id="PTHR38813:SF1">
    <property type="entry name" value="TOXIN RELE1-RELATED"/>
    <property type="match status" value="1"/>
</dbReference>
<dbReference type="Proteomes" id="UP000196980">
    <property type="component" value="Chromosome"/>
</dbReference>